<comment type="caution">
    <text evidence="3">The sequence shown here is derived from an EMBL/GenBank/DDBJ whole genome shotgun (WGS) entry which is preliminary data.</text>
</comment>
<accession>A0A7Z8Y4V9</accession>
<keyword evidence="4" id="KW-1185">Reference proteome</keyword>
<sequence length="205" mass="22136">MIEAMQRRGGRAGGAFNPRLTTKTRDLSGSCSLSVTDRFDFAQDELLLTVCNAAGGDVAHLQILDAHQPSASMDAFSLSPGDQVELIRTAAPYDLRLLGPDGFCRRFSGCLAEDGPVAARLKEPRRGRGLILEIVPAEDAWFCVNDETGLCPTRRYRLSAGAPLRLRLPVLPDGAYDLTVSRLGGAFSRRFAGRLASQDPLRSCG</sequence>
<dbReference type="Pfam" id="PF05506">
    <property type="entry name" value="PLipase_C_C"/>
    <property type="match status" value="2"/>
</dbReference>
<dbReference type="AlphaFoldDB" id="A0A7Z8Y4V9"/>
<organism evidence="3 4">
    <name type="scientific">Brevundimonas mediterranea</name>
    <dbReference type="NCBI Taxonomy" id="74329"/>
    <lineage>
        <taxon>Bacteria</taxon>
        <taxon>Pseudomonadati</taxon>
        <taxon>Pseudomonadota</taxon>
        <taxon>Alphaproteobacteria</taxon>
        <taxon>Caulobacterales</taxon>
        <taxon>Caulobacteraceae</taxon>
        <taxon>Brevundimonas</taxon>
    </lineage>
</organism>
<dbReference type="GO" id="GO:0004629">
    <property type="term" value="F:phospholipase C activity"/>
    <property type="evidence" value="ECO:0007669"/>
    <property type="project" value="InterPro"/>
</dbReference>
<evidence type="ECO:0000313" key="4">
    <source>
        <dbReference type="Proteomes" id="UP000289220"/>
    </source>
</evidence>
<evidence type="ECO:0000256" key="1">
    <source>
        <dbReference type="SAM" id="MobiDB-lite"/>
    </source>
</evidence>
<feature type="domain" description="Bacterial phospholipase C C-terminal" evidence="2">
    <location>
        <begin position="139"/>
        <end position="194"/>
    </location>
</feature>
<proteinExistence type="predicted"/>
<dbReference type="InterPro" id="IPR008475">
    <property type="entry name" value="PLipase_C_C"/>
</dbReference>
<evidence type="ECO:0000313" key="3">
    <source>
        <dbReference type="EMBL" id="VDC50870.1"/>
    </source>
</evidence>
<gene>
    <name evidence="3" type="ORF">BREV_BREV_00347</name>
</gene>
<dbReference type="Proteomes" id="UP000289220">
    <property type="component" value="Unassembled WGS sequence"/>
</dbReference>
<protein>
    <recommendedName>
        <fullName evidence="2">Bacterial phospholipase C C-terminal domain-containing protein</fullName>
    </recommendedName>
</protein>
<feature type="domain" description="Bacterial phospholipase C C-terminal" evidence="2">
    <location>
        <begin position="38"/>
        <end position="109"/>
    </location>
</feature>
<evidence type="ECO:0000259" key="2">
    <source>
        <dbReference type="Pfam" id="PF05506"/>
    </source>
</evidence>
<dbReference type="RefSeq" id="WP_154725377.1">
    <property type="nucleotide sequence ID" value="NZ_UXHF01000004.1"/>
</dbReference>
<feature type="region of interest" description="Disordered" evidence="1">
    <location>
        <begin position="1"/>
        <end position="27"/>
    </location>
</feature>
<reference evidence="3 4" key="1">
    <citation type="submission" date="2018-11" db="EMBL/GenBank/DDBJ databases">
        <authorList>
            <person name="Peiro R."/>
            <person name="Begona"/>
            <person name="Cbmso G."/>
            <person name="Lopez M."/>
            <person name="Gonzalez S."/>
            <person name="Sacristan E."/>
            <person name="Castillo E."/>
        </authorList>
    </citation>
    <scope>NUCLEOTIDE SEQUENCE [LARGE SCALE GENOMIC DNA]</scope>
    <source>
        <strain evidence="3">Brev_genome</strain>
    </source>
</reference>
<dbReference type="GO" id="GO:0016042">
    <property type="term" value="P:lipid catabolic process"/>
    <property type="evidence" value="ECO:0007669"/>
    <property type="project" value="InterPro"/>
</dbReference>
<dbReference type="EMBL" id="UXHF01000004">
    <property type="protein sequence ID" value="VDC50870.1"/>
    <property type="molecule type" value="Genomic_DNA"/>
</dbReference>
<name>A0A7Z8Y4V9_9CAUL</name>